<accession>A0ABU8VRN7</accession>
<dbReference type="Proteomes" id="UP001363010">
    <property type="component" value="Unassembled WGS sequence"/>
</dbReference>
<feature type="compositionally biased region" description="Low complexity" evidence="1">
    <location>
        <begin position="80"/>
        <end position="95"/>
    </location>
</feature>
<dbReference type="EMBL" id="JBBKZV010000001">
    <property type="protein sequence ID" value="MEJ8820456.1"/>
    <property type="molecule type" value="Genomic_DNA"/>
</dbReference>
<sequence>MAKEEPGRLLSKVAKFVRNPLKDWAELDEQDAGSSDTGYSREMLKEMIERRQRNDFVRRREFDMLRKLRQREASGGSRDSSATPSSFSVSTSGKTAGRALTLKKIDEIEEQMSQQWWKKRQQSANGEAMTPADMAAQQARAYADTEPGQAPPVPAGSAPGELNLSRMGIDSGLEEASIRFAHGDDPGAEAILLQTVAPESPQVDGIDTWRALLDFYRATGDTEKFVQASTRYAQRFKRPGPEWISLPALARDVQTAGAAEHDSRGANEPDAADWFCPQQLSRGGLAGLTQALSHAGQVWTLDWRGLSGIDADAAGPLRALMEHWASSPVQLRFAGAERLVEVLNAATPTNNRNTEPVWWQLRMAILRLMNDVDGFELTALNYCITYEVSPPPWEDPVGSYAEVDAAAAPAQKPSISPASMHTGIGTSAGTAPAQAVAGYTLLVGELSGECHDILQRLDAELVDAAVPTVSCAALVRTDFAAAGTLLNWVMARAARGQRVEFIDVHRMLAAFFKVIGIADHASVAVRAN</sequence>
<reference evidence="2 3" key="1">
    <citation type="submission" date="2024-03" db="EMBL/GenBank/DDBJ databases">
        <title>Novel species of the genus Variovorax.</title>
        <authorList>
            <person name="Liu Q."/>
            <person name="Xin Y.-H."/>
        </authorList>
    </citation>
    <scope>NUCLEOTIDE SEQUENCE [LARGE SCALE GENOMIC DNA]</scope>
    <source>
        <strain evidence="2 3">KACC 18501</strain>
    </source>
</reference>
<evidence type="ECO:0000313" key="3">
    <source>
        <dbReference type="Proteomes" id="UP001363010"/>
    </source>
</evidence>
<gene>
    <name evidence="2" type="ORF">WKW80_00215</name>
</gene>
<feature type="region of interest" description="Disordered" evidence="1">
    <location>
        <begin position="68"/>
        <end position="96"/>
    </location>
</feature>
<name>A0ABU8VRN7_9BURK</name>
<comment type="caution">
    <text evidence="2">The sequence shown here is derived from an EMBL/GenBank/DDBJ whole genome shotgun (WGS) entry which is preliminary data.</text>
</comment>
<dbReference type="RefSeq" id="WP_340361522.1">
    <property type="nucleotide sequence ID" value="NZ_JBBKZV010000001.1"/>
</dbReference>
<organism evidence="2 3">
    <name type="scientific">Variovorax humicola</name>
    <dbReference type="NCBI Taxonomy" id="1769758"/>
    <lineage>
        <taxon>Bacteria</taxon>
        <taxon>Pseudomonadati</taxon>
        <taxon>Pseudomonadota</taxon>
        <taxon>Betaproteobacteria</taxon>
        <taxon>Burkholderiales</taxon>
        <taxon>Comamonadaceae</taxon>
        <taxon>Variovorax</taxon>
    </lineage>
</organism>
<evidence type="ECO:0000313" key="2">
    <source>
        <dbReference type="EMBL" id="MEJ8820456.1"/>
    </source>
</evidence>
<keyword evidence="3" id="KW-1185">Reference proteome</keyword>
<proteinExistence type="predicted"/>
<protein>
    <submittedName>
        <fullName evidence="2">STAS domain-containing protein</fullName>
    </submittedName>
</protein>
<evidence type="ECO:0000256" key="1">
    <source>
        <dbReference type="SAM" id="MobiDB-lite"/>
    </source>
</evidence>